<dbReference type="EMBL" id="BMOS01000001">
    <property type="protein sequence ID" value="GGN48867.1"/>
    <property type="molecule type" value="Genomic_DNA"/>
</dbReference>
<reference evidence="4" key="2">
    <citation type="submission" date="2020-09" db="EMBL/GenBank/DDBJ databases">
        <authorList>
            <person name="Sun Q."/>
            <person name="Ohkuma M."/>
        </authorList>
    </citation>
    <scope>NUCLEOTIDE SEQUENCE</scope>
    <source>
        <strain evidence="4">JCM 17251</strain>
    </source>
</reference>
<protein>
    <recommendedName>
        <fullName evidence="6">Prepilin-type N-terminal cleavage/methylation domain-containing protein</fullName>
    </recommendedName>
</protein>
<keyword evidence="3" id="KW-1133">Transmembrane helix</keyword>
<evidence type="ECO:0000256" key="3">
    <source>
        <dbReference type="SAM" id="Phobius"/>
    </source>
</evidence>
<dbReference type="InterPro" id="IPR045584">
    <property type="entry name" value="Pilin-like"/>
</dbReference>
<dbReference type="Pfam" id="PF07963">
    <property type="entry name" value="N_methyl"/>
    <property type="match status" value="1"/>
</dbReference>
<evidence type="ECO:0000313" key="5">
    <source>
        <dbReference type="Proteomes" id="UP000624041"/>
    </source>
</evidence>
<evidence type="ECO:0008006" key="6">
    <source>
        <dbReference type="Google" id="ProtNLM"/>
    </source>
</evidence>
<organism evidence="4 5">
    <name type="scientific">Oceanobacillus indicireducens</name>
    <dbReference type="NCBI Taxonomy" id="1004261"/>
    <lineage>
        <taxon>Bacteria</taxon>
        <taxon>Bacillati</taxon>
        <taxon>Bacillota</taxon>
        <taxon>Bacilli</taxon>
        <taxon>Bacillales</taxon>
        <taxon>Bacillaceae</taxon>
        <taxon>Oceanobacillus</taxon>
    </lineage>
</organism>
<keyword evidence="5" id="KW-1185">Reference proteome</keyword>
<reference evidence="4" key="1">
    <citation type="journal article" date="2014" name="Int. J. Syst. Evol. Microbiol.">
        <title>Complete genome sequence of Corynebacterium casei LMG S-19264T (=DSM 44701T), isolated from a smear-ripened cheese.</title>
        <authorList>
            <consortium name="US DOE Joint Genome Institute (JGI-PGF)"/>
            <person name="Walter F."/>
            <person name="Albersmeier A."/>
            <person name="Kalinowski J."/>
            <person name="Ruckert C."/>
        </authorList>
    </citation>
    <scope>NUCLEOTIDE SEQUENCE</scope>
    <source>
        <strain evidence="4">JCM 17251</strain>
    </source>
</reference>
<dbReference type="Proteomes" id="UP000624041">
    <property type="component" value="Unassembled WGS sequence"/>
</dbReference>
<dbReference type="SUPFAM" id="SSF54523">
    <property type="entry name" value="Pili subunits"/>
    <property type="match status" value="1"/>
</dbReference>
<comment type="subcellular location">
    <subcellularLocation>
        <location evidence="1">Cell surface</location>
    </subcellularLocation>
</comment>
<dbReference type="Gene3D" id="3.30.700.10">
    <property type="entry name" value="Glycoprotein, Type 4 Pilin"/>
    <property type="match status" value="1"/>
</dbReference>
<evidence type="ECO:0000256" key="1">
    <source>
        <dbReference type="ARBA" id="ARBA00004241"/>
    </source>
</evidence>
<comment type="caution">
    <text evidence="4">The sequence shown here is derived from an EMBL/GenBank/DDBJ whole genome shotgun (WGS) entry which is preliminary data.</text>
</comment>
<proteinExistence type="predicted"/>
<dbReference type="InterPro" id="IPR012902">
    <property type="entry name" value="N_methyl_site"/>
</dbReference>
<dbReference type="NCBIfam" id="TIGR02532">
    <property type="entry name" value="IV_pilin_GFxxxE"/>
    <property type="match status" value="1"/>
</dbReference>
<accession>A0A917XRW3</accession>
<dbReference type="RefSeq" id="WP_188855582.1">
    <property type="nucleotide sequence ID" value="NZ_BMOS01000001.1"/>
</dbReference>
<keyword evidence="3" id="KW-0472">Membrane</keyword>
<keyword evidence="2" id="KW-0178">Competence</keyword>
<dbReference type="PROSITE" id="PS00409">
    <property type="entry name" value="PROKAR_NTER_METHYL"/>
    <property type="match status" value="1"/>
</dbReference>
<dbReference type="AlphaFoldDB" id="A0A917XRW3"/>
<dbReference type="GO" id="GO:0030420">
    <property type="term" value="P:establishment of competence for transformation"/>
    <property type="evidence" value="ECO:0007669"/>
    <property type="project" value="UniProtKB-KW"/>
</dbReference>
<sequence>MRDAVKRFLEKFKKDERGLTLVELLAVVVVLAIVGLIAFVAIGNVIENSKKDAHVANAQQVISAAELYEASGGKIEGTTNATGLDTLEDELIDPWESDNNTYNFTIKKNDESDEIKISSEHKNCKFTEQSKKDLASKGRDACK</sequence>
<gene>
    <name evidence="4" type="ORF">GCM10007971_00950</name>
</gene>
<feature type="transmembrane region" description="Helical" evidence="3">
    <location>
        <begin position="21"/>
        <end position="42"/>
    </location>
</feature>
<dbReference type="GO" id="GO:0009986">
    <property type="term" value="C:cell surface"/>
    <property type="evidence" value="ECO:0007669"/>
    <property type="project" value="UniProtKB-SubCell"/>
</dbReference>
<evidence type="ECO:0000313" key="4">
    <source>
        <dbReference type="EMBL" id="GGN48867.1"/>
    </source>
</evidence>
<evidence type="ECO:0000256" key="2">
    <source>
        <dbReference type="ARBA" id="ARBA00023287"/>
    </source>
</evidence>
<name>A0A917XRW3_9BACI</name>
<keyword evidence="3" id="KW-0812">Transmembrane</keyword>